<dbReference type="Proteomes" id="UP001212152">
    <property type="component" value="Unassembled WGS sequence"/>
</dbReference>
<protein>
    <submittedName>
        <fullName evidence="2">Uncharacterized protein</fullName>
    </submittedName>
</protein>
<evidence type="ECO:0000256" key="1">
    <source>
        <dbReference type="SAM" id="MobiDB-lite"/>
    </source>
</evidence>
<reference evidence="2" key="1">
    <citation type="submission" date="2020-05" db="EMBL/GenBank/DDBJ databases">
        <title>Phylogenomic resolution of chytrid fungi.</title>
        <authorList>
            <person name="Stajich J.E."/>
            <person name="Amses K."/>
            <person name="Simmons R."/>
            <person name="Seto K."/>
            <person name="Myers J."/>
            <person name="Bonds A."/>
            <person name="Quandt C.A."/>
            <person name="Barry K."/>
            <person name="Liu P."/>
            <person name="Grigoriev I."/>
            <person name="Longcore J.E."/>
            <person name="James T.Y."/>
        </authorList>
    </citation>
    <scope>NUCLEOTIDE SEQUENCE</scope>
    <source>
        <strain evidence="2">JEL0379</strain>
    </source>
</reference>
<keyword evidence="3" id="KW-1185">Reference proteome</keyword>
<accession>A0AAD5XJR2</accession>
<feature type="region of interest" description="Disordered" evidence="1">
    <location>
        <begin position="122"/>
        <end position="145"/>
    </location>
</feature>
<gene>
    <name evidence="2" type="ORF">HDU87_008641</name>
</gene>
<sequence>MDGRQSFLLNIKTTLRGGGNVTHILNVKVSRPERGNAMRQAIFQAIANVPVVQQWRTSATTTSAYYHANVPLFTDLVVKRHTVLLLRSILHDLDARFGGVFAAGMSGRAFLVSKPLTREVALADDDDGDEDEEIDEAAETGESGL</sequence>
<dbReference type="AlphaFoldDB" id="A0AAD5XJR2"/>
<dbReference type="EMBL" id="JADGJQ010000090">
    <property type="protein sequence ID" value="KAJ3170939.1"/>
    <property type="molecule type" value="Genomic_DNA"/>
</dbReference>
<evidence type="ECO:0000313" key="2">
    <source>
        <dbReference type="EMBL" id="KAJ3170939.1"/>
    </source>
</evidence>
<proteinExistence type="predicted"/>
<feature type="compositionally biased region" description="Acidic residues" evidence="1">
    <location>
        <begin position="122"/>
        <end position="139"/>
    </location>
</feature>
<organism evidence="2 3">
    <name type="scientific">Geranomyces variabilis</name>
    <dbReference type="NCBI Taxonomy" id="109894"/>
    <lineage>
        <taxon>Eukaryota</taxon>
        <taxon>Fungi</taxon>
        <taxon>Fungi incertae sedis</taxon>
        <taxon>Chytridiomycota</taxon>
        <taxon>Chytridiomycota incertae sedis</taxon>
        <taxon>Chytridiomycetes</taxon>
        <taxon>Spizellomycetales</taxon>
        <taxon>Powellomycetaceae</taxon>
        <taxon>Geranomyces</taxon>
    </lineage>
</organism>
<name>A0AAD5XJR2_9FUNG</name>
<comment type="caution">
    <text evidence="2">The sequence shown here is derived from an EMBL/GenBank/DDBJ whole genome shotgun (WGS) entry which is preliminary data.</text>
</comment>
<evidence type="ECO:0000313" key="3">
    <source>
        <dbReference type="Proteomes" id="UP001212152"/>
    </source>
</evidence>